<keyword evidence="3" id="KW-0012">Acyltransferase</keyword>
<protein>
    <submittedName>
        <fullName evidence="5">Putative acetyltransferase</fullName>
    </submittedName>
</protein>
<reference evidence="5 6" key="1">
    <citation type="submission" date="2012-08" db="EMBL/GenBank/DDBJ databases">
        <title>Whole genome shotgun sequence of Kineosphaera limosa NBRC 100340.</title>
        <authorList>
            <person name="Yoshida I."/>
            <person name="Isaki S."/>
            <person name="Hosoyama A."/>
            <person name="Tsuchikane K."/>
            <person name="Katsumata H."/>
            <person name="Ando Y."/>
            <person name="Ohji S."/>
            <person name="Hamada M."/>
            <person name="Tamura T."/>
            <person name="Yamazoe A."/>
            <person name="Yamazaki S."/>
            <person name="Fujita N."/>
        </authorList>
    </citation>
    <scope>NUCLEOTIDE SEQUENCE [LARGE SCALE GENOMIC DNA]</scope>
    <source>
        <strain evidence="5 6">NBRC 100340</strain>
    </source>
</reference>
<evidence type="ECO:0000256" key="3">
    <source>
        <dbReference type="ARBA" id="ARBA00023315"/>
    </source>
</evidence>
<dbReference type="PROSITE" id="PS51186">
    <property type="entry name" value="GNAT"/>
    <property type="match status" value="1"/>
</dbReference>
<dbReference type="InterPro" id="IPR000182">
    <property type="entry name" value="GNAT_dom"/>
</dbReference>
<organism evidence="5 6">
    <name type="scientific">Kineosphaera limosa NBRC 100340</name>
    <dbReference type="NCBI Taxonomy" id="1184609"/>
    <lineage>
        <taxon>Bacteria</taxon>
        <taxon>Bacillati</taxon>
        <taxon>Actinomycetota</taxon>
        <taxon>Actinomycetes</taxon>
        <taxon>Micrococcales</taxon>
        <taxon>Dermatophilaceae</taxon>
        <taxon>Kineosphaera</taxon>
    </lineage>
</organism>
<evidence type="ECO:0000313" key="5">
    <source>
        <dbReference type="EMBL" id="GAB95548.1"/>
    </source>
</evidence>
<comment type="similarity">
    <text evidence="1">Belongs to the acetyltransferase family.</text>
</comment>
<feature type="domain" description="N-acetyltransferase" evidence="4">
    <location>
        <begin position="1"/>
        <end position="158"/>
    </location>
</feature>
<dbReference type="eggNOG" id="COG0456">
    <property type="taxonomic scope" value="Bacteria"/>
</dbReference>
<evidence type="ECO:0000313" key="6">
    <source>
        <dbReference type="Proteomes" id="UP000008366"/>
    </source>
</evidence>
<name>K6VH65_9MICO</name>
<evidence type="ECO:0000256" key="1">
    <source>
        <dbReference type="ARBA" id="ARBA00008694"/>
    </source>
</evidence>
<dbReference type="PANTHER" id="PTHR10545:SF29">
    <property type="entry name" value="GH14572P-RELATED"/>
    <property type="match status" value="1"/>
</dbReference>
<proteinExistence type="inferred from homology"/>
<dbReference type="RefSeq" id="WP_006592080.1">
    <property type="nucleotide sequence ID" value="NZ_BAHD01000022.1"/>
</dbReference>
<comment type="caution">
    <text evidence="5">The sequence shown here is derived from an EMBL/GenBank/DDBJ whole genome shotgun (WGS) entry which is preliminary data.</text>
</comment>
<evidence type="ECO:0000259" key="4">
    <source>
        <dbReference type="PROSITE" id="PS51186"/>
    </source>
</evidence>
<dbReference type="AlphaFoldDB" id="K6VH65"/>
<dbReference type="Proteomes" id="UP000008366">
    <property type="component" value="Unassembled WGS sequence"/>
</dbReference>
<keyword evidence="2 5" id="KW-0808">Transferase</keyword>
<dbReference type="STRING" id="1184609.KILIM_022_00330"/>
<dbReference type="OrthoDB" id="9805924at2"/>
<dbReference type="FunFam" id="3.40.630.30:FF:000064">
    <property type="entry name" value="GNAT family acetyltransferase"/>
    <property type="match status" value="1"/>
</dbReference>
<dbReference type="InterPro" id="IPR016181">
    <property type="entry name" value="Acyl_CoA_acyltransferase"/>
</dbReference>
<dbReference type="Pfam" id="PF00583">
    <property type="entry name" value="Acetyltransf_1"/>
    <property type="match status" value="1"/>
</dbReference>
<dbReference type="InterPro" id="IPR051016">
    <property type="entry name" value="Diverse_Substrate_AcTransf"/>
</dbReference>
<evidence type="ECO:0000256" key="2">
    <source>
        <dbReference type="ARBA" id="ARBA00022679"/>
    </source>
</evidence>
<keyword evidence="6" id="KW-1185">Reference proteome</keyword>
<dbReference type="PANTHER" id="PTHR10545">
    <property type="entry name" value="DIAMINE N-ACETYLTRANSFERASE"/>
    <property type="match status" value="1"/>
</dbReference>
<dbReference type="SUPFAM" id="SSF55729">
    <property type="entry name" value="Acyl-CoA N-acyltransferases (Nat)"/>
    <property type="match status" value="1"/>
</dbReference>
<dbReference type="Gene3D" id="3.40.630.30">
    <property type="match status" value="1"/>
</dbReference>
<dbReference type="GO" id="GO:0008080">
    <property type="term" value="F:N-acetyltransferase activity"/>
    <property type="evidence" value="ECO:0007669"/>
    <property type="project" value="TreeGrafter"/>
</dbReference>
<sequence>MIRRATPSDVPDLVRLIRELADYQNHRHEAVATEADLLAALFPTDRAPSVFAHVAQVGPRVVGMAVWYPSFSTWTGRNGIWLEDLFVEPEHRGARLGLALLAELARECEQRGAPRLEWHVAQWNESSIGFYRGLGARRLAEQQVFRISGQALEEMAGR</sequence>
<gene>
    <name evidence="5" type="ORF">KILIM_022_00330</name>
</gene>
<dbReference type="EMBL" id="BAHD01000022">
    <property type="protein sequence ID" value="GAB95548.1"/>
    <property type="molecule type" value="Genomic_DNA"/>
</dbReference>
<accession>K6VH65</accession>